<feature type="transmembrane region" description="Helical" evidence="1">
    <location>
        <begin position="39"/>
        <end position="62"/>
    </location>
</feature>
<keyword evidence="1" id="KW-1133">Transmembrane helix</keyword>
<evidence type="ECO:0000256" key="1">
    <source>
        <dbReference type="SAM" id="Phobius"/>
    </source>
</evidence>
<keyword evidence="1" id="KW-0472">Membrane</keyword>
<sequence>MLIKIVLVLMLLLIIGQLFHALWLMLSTGQAGQKMSAPLGRRVLFSLLVVVILLLSLAMGWLEPNPRPY</sequence>
<dbReference type="RefSeq" id="WP_218291548.1">
    <property type="nucleotide sequence ID" value="NZ_CP093843.1"/>
</dbReference>
<proteinExistence type="predicted"/>
<organism evidence="2 3">
    <name type="scientific">Aeromonas encheleia</name>
    <dbReference type="NCBI Taxonomy" id="73010"/>
    <lineage>
        <taxon>Bacteria</taxon>
        <taxon>Pseudomonadati</taxon>
        <taxon>Pseudomonadota</taxon>
        <taxon>Gammaproteobacteria</taxon>
        <taxon>Aeromonadales</taxon>
        <taxon>Aeromonadaceae</taxon>
        <taxon>Aeromonas</taxon>
    </lineage>
</organism>
<feature type="transmembrane region" description="Helical" evidence="1">
    <location>
        <begin position="6"/>
        <end position="27"/>
    </location>
</feature>
<dbReference type="Proteomes" id="UP001056890">
    <property type="component" value="Chromosome"/>
</dbReference>
<dbReference type="EMBL" id="CP099717">
    <property type="protein sequence ID" value="USV57178.1"/>
    <property type="molecule type" value="Genomic_DNA"/>
</dbReference>
<keyword evidence="3" id="KW-1185">Reference proteome</keyword>
<gene>
    <name evidence="2" type="ORF">NHF51_17865</name>
</gene>
<dbReference type="Pfam" id="PF11137">
    <property type="entry name" value="DUF2909"/>
    <property type="match status" value="1"/>
</dbReference>
<evidence type="ECO:0000313" key="3">
    <source>
        <dbReference type="Proteomes" id="UP001056890"/>
    </source>
</evidence>
<dbReference type="AlphaFoldDB" id="A0AAE9MH42"/>
<reference evidence="2" key="1">
    <citation type="submission" date="2022-06" db="EMBL/GenBank/DDBJ databases">
        <title>Complete Genome of Aeromonas sp. Strain SOD01 Isolated from an Urban Freshwater Stream.</title>
        <authorList>
            <person name="Williams L.E."/>
            <person name="Brysgel T."/>
            <person name="Capestro E.M."/>
            <person name="Foltz G.V."/>
            <person name="Gardner A.E."/>
            <person name="Ingrassia J."/>
            <person name="Peterson E."/>
            <person name="Arruda J."/>
            <person name="Flaherty I."/>
            <person name="Hunt M."/>
            <person name="Pappas G."/>
            <person name="Ramsaran S."/>
            <person name="Rocha M."/>
        </authorList>
    </citation>
    <scope>NUCLEOTIDE SEQUENCE</scope>
    <source>
        <strain evidence="2">SOD01</strain>
    </source>
</reference>
<dbReference type="InterPro" id="IPR021313">
    <property type="entry name" value="DUF2909"/>
</dbReference>
<evidence type="ECO:0000313" key="2">
    <source>
        <dbReference type="EMBL" id="USV57178.1"/>
    </source>
</evidence>
<protein>
    <submittedName>
        <fullName evidence="2">DUF2909 family protein</fullName>
    </submittedName>
</protein>
<accession>A0AAE9MH42</accession>
<name>A0AAE9MH42_9GAMM</name>
<keyword evidence="1" id="KW-0812">Transmembrane</keyword>